<dbReference type="EMBL" id="JALPRX010000091">
    <property type="protein sequence ID" value="MCK8786625.1"/>
    <property type="molecule type" value="Genomic_DNA"/>
</dbReference>
<dbReference type="AlphaFoldDB" id="A0A9X1YBF4"/>
<evidence type="ECO:0000256" key="2">
    <source>
        <dbReference type="ARBA" id="ARBA00019066"/>
    </source>
</evidence>
<proteinExistence type="predicted"/>
<keyword evidence="6" id="KW-1185">Reference proteome</keyword>
<accession>A0A9X1YBF4</accession>
<feature type="region of interest" description="Disordered" evidence="4">
    <location>
        <begin position="268"/>
        <end position="354"/>
    </location>
</feature>
<comment type="pathway">
    <text evidence="1">Biopolymer metabolism; poly-(R)-3-hydroxybutanoate biosynthesis.</text>
</comment>
<reference evidence="5" key="1">
    <citation type="submission" date="2022-04" db="EMBL/GenBank/DDBJ databases">
        <title>Roseomonas acroporae sp. nov., isolated from coral Acropora digitifera.</title>
        <authorList>
            <person name="Sun H."/>
        </authorList>
    </citation>
    <scope>NUCLEOTIDE SEQUENCE</scope>
    <source>
        <strain evidence="5">NAR14</strain>
    </source>
</reference>
<dbReference type="InterPro" id="IPR010123">
    <property type="entry name" value="PHA_synth_III_E"/>
</dbReference>
<comment type="caution">
    <text evidence="5">The sequence shown here is derived from an EMBL/GenBank/DDBJ whole genome shotgun (WGS) entry which is preliminary data.</text>
</comment>
<evidence type="ECO:0000256" key="3">
    <source>
        <dbReference type="ARBA" id="ARBA00022752"/>
    </source>
</evidence>
<evidence type="ECO:0000256" key="4">
    <source>
        <dbReference type="SAM" id="MobiDB-lite"/>
    </source>
</evidence>
<gene>
    <name evidence="5" type="ORF">M0638_19810</name>
</gene>
<sequence>MENFDYGKAFTDMWALGGKAFMTAQETAMRAMRESMAAFSSAGAMAEGAAALPDLAAESGELARTSRALAELMASATSLSAMLAQRLPEGEAGSSVASGAFRRMIDPRIWLGGGDEMDQALRRLAEGPRLADLWDVERKFLRLFKSWLTLRRHGMEHNILVLEGWMRAGRAFNERLAALSAKGEAPDGQRAMLDLWVEVANRSLLQMQHSEAYLKSQAQLLKSSTELRVVQRELAEYYGDLYGFPTRTEIDDVHRTVTELRREVRQLRRQLRDGGSAVAAAPAESPAERPAPPSASRRAAPSRGPKAIEAPAAVSVPALSEPAEPAPAAADTAAGGTARRGGRAGVGRRARKEG</sequence>
<organism evidence="5 6">
    <name type="scientific">Roseomonas acroporae</name>
    <dbReference type="NCBI Taxonomy" id="2937791"/>
    <lineage>
        <taxon>Bacteria</taxon>
        <taxon>Pseudomonadati</taxon>
        <taxon>Pseudomonadota</taxon>
        <taxon>Alphaproteobacteria</taxon>
        <taxon>Acetobacterales</taxon>
        <taxon>Roseomonadaceae</taxon>
        <taxon>Roseomonas</taxon>
    </lineage>
</organism>
<name>A0A9X1YBF4_9PROT</name>
<evidence type="ECO:0000313" key="6">
    <source>
        <dbReference type="Proteomes" id="UP001139516"/>
    </source>
</evidence>
<protein>
    <recommendedName>
        <fullName evidence="2">Poly(3-hydroxyalkanoate) polymerase subunit PhaE</fullName>
    </recommendedName>
</protein>
<feature type="compositionally biased region" description="Low complexity" evidence="4">
    <location>
        <begin position="322"/>
        <end position="337"/>
    </location>
</feature>
<evidence type="ECO:0000256" key="1">
    <source>
        <dbReference type="ARBA" id="ARBA00004683"/>
    </source>
</evidence>
<evidence type="ECO:0000313" key="5">
    <source>
        <dbReference type="EMBL" id="MCK8786625.1"/>
    </source>
</evidence>
<dbReference type="Pfam" id="PF09712">
    <property type="entry name" value="PHA_synth_III_E"/>
    <property type="match status" value="1"/>
</dbReference>
<dbReference type="Proteomes" id="UP001139516">
    <property type="component" value="Unassembled WGS sequence"/>
</dbReference>
<dbReference type="RefSeq" id="WP_248668740.1">
    <property type="nucleotide sequence ID" value="NZ_JALPRX010000091.1"/>
</dbReference>
<keyword evidence="3" id="KW-0583">PHB biosynthesis</keyword>
<feature type="compositionally biased region" description="Low complexity" evidence="4">
    <location>
        <begin position="294"/>
        <end position="303"/>
    </location>
</feature>
<feature type="compositionally biased region" description="Basic residues" evidence="4">
    <location>
        <begin position="340"/>
        <end position="354"/>
    </location>
</feature>
<dbReference type="GO" id="GO:0042619">
    <property type="term" value="P:poly-hydroxybutyrate biosynthetic process"/>
    <property type="evidence" value="ECO:0007669"/>
    <property type="project" value="UniProtKB-KW"/>
</dbReference>